<keyword evidence="4 9" id="KW-0812">Transmembrane</keyword>
<dbReference type="InterPro" id="IPR027434">
    <property type="entry name" value="Homing_endonucl"/>
</dbReference>
<comment type="similarity">
    <text evidence="2 9">Belongs to the cytochrome c oxidase subunit 3 family.</text>
</comment>
<dbReference type="AlphaFoldDB" id="A0A7U0FMR8"/>
<comment type="function">
    <text evidence="9">Component of the cytochrome c oxidase, the last enzyme in the mitochondrial electron transport chain which drives oxidative phosphorylation. The respiratory chain contains 3 multisubunit complexes succinate dehydrogenase (complex II, CII), ubiquinol-cytochrome c oxidoreductase (cytochrome b-c1 complex, complex III, CIII) and cytochrome c oxidase (complex IV, CIV), that cooperate to transfer electrons derived from NADH and succinate to molecular oxygen, creating an electrochemical gradient over the inner membrane that drives transmembrane transport and the ATP synthase. Cytochrome c oxidase is the component of the respiratory chain that catalyzes the reduction of oxygen to water. Electrons originating from reduced cytochrome c in the intermembrane space (IMS) are transferred via the dinuclear copper A center (CU(A)) of subunit 2 and heme A of subunit 1 to the active site in subunit 1, a binuclear center (BNC) formed by heme A3 and copper B (CU(B)). The BNC reduces molecular oxygen to 2 water molecules using 4 electrons from cytochrome c in the IMS and 4 protons from the mitochondrial matrix.</text>
</comment>
<dbReference type="InterPro" id="IPR000298">
    <property type="entry name" value="Cyt_c_oxidase-like_su3"/>
</dbReference>
<dbReference type="GO" id="GO:0004129">
    <property type="term" value="F:cytochrome-c oxidase activity"/>
    <property type="evidence" value="ECO:0007669"/>
    <property type="project" value="UniProtKB-EC"/>
</dbReference>
<dbReference type="GO" id="GO:0022904">
    <property type="term" value="P:respiratory electron transport chain"/>
    <property type="evidence" value="ECO:0007669"/>
    <property type="project" value="InterPro"/>
</dbReference>
<dbReference type="GO" id="GO:0045277">
    <property type="term" value="C:respiratory chain complex IV"/>
    <property type="evidence" value="ECO:0007669"/>
    <property type="project" value="UniProtKB-ARBA"/>
</dbReference>
<dbReference type="InterPro" id="IPR033945">
    <property type="entry name" value="Cyt_c_oxase_su3_dom"/>
</dbReference>
<dbReference type="Pfam" id="PF03161">
    <property type="entry name" value="LAGLIDADG_2"/>
    <property type="match status" value="1"/>
</dbReference>
<evidence type="ECO:0000256" key="2">
    <source>
        <dbReference type="ARBA" id="ARBA00010581"/>
    </source>
</evidence>
<evidence type="ECO:0000256" key="3">
    <source>
        <dbReference type="ARBA" id="ARBA00015944"/>
    </source>
</evidence>
<reference evidence="12" key="1">
    <citation type="journal article" date="2019" name="Mitochondrial DNA Part B Resour">
        <title>The complete mitochondrial genome of Cochliobolus miyabeanus (Dothideomycetes, Pleosporaceae) causing brown spot disease of rice.</title>
        <authorList>
            <person name="Deng G."/>
            <person name="Zou Q."/>
            <person name="Chen Y."/>
            <person name="Wang L."/>
            <person name="Huang G."/>
            <person name="Cui Y."/>
            <person name="Ding M."/>
            <person name="Wang Y."/>
        </authorList>
    </citation>
    <scope>NUCLEOTIDE SEQUENCE</scope>
</reference>
<feature type="transmembrane region" description="Helical" evidence="10">
    <location>
        <begin position="49"/>
        <end position="66"/>
    </location>
</feature>
<dbReference type="Pfam" id="PF00961">
    <property type="entry name" value="LAGLIDADG_1"/>
    <property type="match status" value="2"/>
</dbReference>
<dbReference type="RefSeq" id="YP_010148172.1">
    <property type="nucleotide sequence ID" value="NC_057095.1"/>
</dbReference>
<dbReference type="Gene3D" id="1.10.287.70">
    <property type="match status" value="1"/>
</dbReference>
<evidence type="ECO:0000256" key="5">
    <source>
        <dbReference type="ARBA" id="ARBA00022967"/>
    </source>
</evidence>
<dbReference type="PROSITE" id="PS50253">
    <property type="entry name" value="COX3"/>
    <property type="match status" value="1"/>
</dbReference>
<evidence type="ECO:0000313" key="12">
    <source>
        <dbReference type="EMBL" id="QQV68592.1"/>
    </source>
</evidence>
<dbReference type="InterPro" id="IPR013833">
    <property type="entry name" value="Cyt_c_oxidase_su3_a-hlx"/>
</dbReference>
<dbReference type="InterPro" id="IPR004860">
    <property type="entry name" value="LAGLIDADG_dom"/>
</dbReference>
<comment type="catalytic activity">
    <reaction evidence="8">
        <text>4 Fe(II)-[cytochrome c] + O2 + 8 H(+)(in) = 4 Fe(III)-[cytochrome c] + 2 H2O + 4 H(+)(out)</text>
        <dbReference type="Rhea" id="RHEA:11436"/>
        <dbReference type="Rhea" id="RHEA-COMP:10350"/>
        <dbReference type="Rhea" id="RHEA-COMP:14399"/>
        <dbReference type="ChEBI" id="CHEBI:15377"/>
        <dbReference type="ChEBI" id="CHEBI:15378"/>
        <dbReference type="ChEBI" id="CHEBI:15379"/>
        <dbReference type="ChEBI" id="CHEBI:29033"/>
        <dbReference type="ChEBI" id="CHEBI:29034"/>
        <dbReference type="EC" id="7.1.1.9"/>
    </reaction>
    <physiologicalReaction direction="left-to-right" evidence="8">
        <dbReference type="Rhea" id="RHEA:11437"/>
    </physiologicalReaction>
</comment>
<dbReference type="GeneID" id="67146858"/>
<evidence type="ECO:0000256" key="1">
    <source>
        <dbReference type="ARBA" id="ARBA00004448"/>
    </source>
</evidence>
<evidence type="ECO:0000259" key="11">
    <source>
        <dbReference type="PROSITE" id="PS50253"/>
    </source>
</evidence>
<dbReference type="FunFam" id="1.10.287.70:FF:000082">
    <property type="entry name" value="Cytochrome c oxidase subunit 3"/>
    <property type="match status" value="1"/>
</dbReference>
<comment type="subcellular location">
    <subcellularLocation>
        <location evidence="1">Mitochondrion inner membrane</location>
        <topology evidence="1">Multi-pass membrane protein</topology>
    </subcellularLocation>
</comment>
<dbReference type="CDD" id="cd01665">
    <property type="entry name" value="Cyt_c_Oxidase_III"/>
    <property type="match status" value="1"/>
</dbReference>
<dbReference type="Gene3D" id="3.10.28.10">
    <property type="entry name" value="Homing endonucleases"/>
    <property type="match status" value="4"/>
</dbReference>
<dbReference type="SUPFAM" id="SSF81452">
    <property type="entry name" value="Cytochrome c oxidase subunit III-like"/>
    <property type="match status" value="1"/>
</dbReference>
<proteinExistence type="inferred from homology"/>
<dbReference type="PANTHER" id="PTHR36181">
    <property type="entry name" value="INTRON-ENCODED ENDONUCLEASE AI3-RELATED"/>
    <property type="match status" value="1"/>
</dbReference>
<evidence type="ECO:0000256" key="7">
    <source>
        <dbReference type="ARBA" id="ARBA00023136"/>
    </source>
</evidence>
<organism evidence="12">
    <name type="scientific">Cochliobolus miyabeanus</name>
    <name type="common">Brown spot disease fungus</name>
    <name type="synonym">Bipolaris oryzae</name>
    <dbReference type="NCBI Taxonomy" id="101162"/>
    <lineage>
        <taxon>Eukaryota</taxon>
        <taxon>Fungi</taxon>
        <taxon>Dikarya</taxon>
        <taxon>Ascomycota</taxon>
        <taxon>Pezizomycotina</taxon>
        <taxon>Dothideomycetes</taxon>
        <taxon>Pleosporomycetidae</taxon>
        <taxon>Pleosporales</taxon>
        <taxon>Pleosporineae</taxon>
        <taxon>Pleosporaceae</taxon>
        <taxon>Bipolaris</taxon>
    </lineage>
</organism>
<sequence length="826" mass="94141">MLNLNRSNFQAHPFHLVSPSPWPLYTSISLLSLTTSAVLSFHGFAYAEYNLMMSLISLILAMSFWWRDVIAEGKVKLKTTYIGHHTLAVQRGLNLGVGLFIVSEALFFLAIFWAFFHKFKTSALSPAVELGATWPPLGIEAIDPFELPLINTVYLASGFTVTYAHHFLINGKRAKALNGLAYTIILATIFTALQGVEYSVSSFTISDGAFGSCFYFGTGLIIAPTKNSIYIKKGISYSNKSNKMDPNWITGFCDAFTKGVKHFSNKRSFTNNQLSLVVWGINLNSSVGNGRITNQENSMIKLPLYQKSVIIGLLLSDGWLIFPSKKSNYVRLGFKQSLSHNTYVWFVFNILSHYCNTGPKLTTSVRVDKINYALGFFTRSLTCFTELHSLFYPKGVKVIPQNIYDLLTPVALAHLIMGDGQALHHGLILCTNCYSIQDVVRLMNVLMVRYGFECTIFLKKRNKKVEYMIYIRQNSMFLLRTIVKPYLCSSMLYKLDNSKVYSTTKCSVIKEFKQKRLYSIINRPKRANPYWVTGLADSKSSFSIRVGKDESRFKNIRIAPIFSIELHEKDYNLLKEIQNFFVVGTIIKRIKKGSPTAIYSVQSISALKDIILPHFNKYNLLTQKKEDFRLFSLVVHMLYDNQHKNEEGLNKILSYKASMGKGLSKTLLSMFPGIEPTVRNLVLPTKDFNPFWVAGFVDGEGCFYVKTSKIKKGLGIAYKVNVYFSISQHKRDLALLENLATYFNCGFVETVKTRPTQSSYVVYKFYDILNKIIPFFDTYSLKGKKLLDFYDFKKIASITEKNINYEENSDLLKEIILIKKNMNRNR</sequence>
<evidence type="ECO:0000256" key="9">
    <source>
        <dbReference type="RuleBase" id="RU003375"/>
    </source>
</evidence>
<feature type="domain" description="Heme-copper oxidase subunit III family profile" evidence="11">
    <location>
        <begin position="10"/>
        <end position="220"/>
    </location>
</feature>
<dbReference type="InterPro" id="IPR051289">
    <property type="entry name" value="LAGLIDADG_Endonuclease"/>
</dbReference>
<protein>
    <recommendedName>
        <fullName evidence="3 9">Cytochrome c oxidase subunit 3</fullName>
    </recommendedName>
</protein>
<dbReference type="SUPFAM" id="SSF55608">
    <property type="entry name" value="Homing endonucleases"/>
    <property type="match status" value="3"/>
</dbReference>
<keyword evidence="7 10" id="KW-0472">Membrane</keyword>
<evidence type="ECO:0000256" key="4">
    <source>
        <dbReference type="ARBA" id="ARBA00022692"/>
    </source>
</evidence>
<keyword evidence="5" id="KW-1278">Translocase</keyword>
<dbReference type="Pfam" id="PF00510">
    <property type="entry name" value="COX3"/>
    <property type="match status" value="1"/>
</dbReference>
<dbReference type="GO" id="GO:0004519">
    <property type="term" value="F:endonuclease activity"/>
    <property type="evidence" value="ECO:0007669"/>
    <property type="project" value="InterPro"/>
</dbReference>
<geneLocation type="mitochondrion" evidence="12"/>
<evidence type="ECO:0000256" key="6">
    <source>
        <dbReference type="ARBA" id="ARBA00022989"/>
    </source>
</evidence>
<dbReference type="InterPro" id="IPR035973">
    <property type="entry name" value="Cyt_c_oxidase_su3-like_sf"/>
</dbReference>
<name>A0A7U0FMR8_COCMI</name>
<keyword evidence="9 12" id="KW-0496">Mitochondrion</keyword>
<feature type="transmembrane region" description="Helical" evidence="10">
    <location>
        <begin position="95"/>
        <end position="116"/>
    </location>
</feature>
<evidence type="ECO:0000256" key="10">
    <source>
        <dbReference type="SAM" id="Phobius"/>
    </source>
</evidence>
<accession>A0A7U0FMR8</accession>
<gene>
    <name evidence="12" type="primary">cox3</name>
</gene>
<evidence type="ECO:0000256" key="8">
    <source>
        <dbReference type="ARBA" id="ARBA00049512"/>
    </source>
</evidence>
<keyword evidence="6 10" id="KW-1133">Transmembrane helix</keyword>
<dbReference type="GO" id="GO:0005743">
    <property type="term" value="C:mitochondrial inner membrane"/>
    <property type="evidence" value="ECO:0007669"/>
    <property type="project" value="UniProtKB-SubCell"/>
</dbReference>
<feature type="transmembrane region" description="Helical" evidence="10">
    <location>
        <begin position="176"/>
        <end position="196"/>
    </location>
</feature>
<dbReference type="PANTHER" id="PTHR36181:SF4">
    <property type="entry name" value="LAGLIDADG ENDONUCLEASE"/>
    <property type="match status" value="1"/>
</dbReference>
<dbReference type="EMBL" id="MN148434">
    <property type="protein sequence ID" value="QQV68592.1"/>
    <property type="molecule type" value="Genomic_DNA"/>
</dbReference>
<dbReference type="Gene3D" id="1.20.120.80">
    <property type="entry name" value="Cytochrome c oxidase, subunit III, four-helix bundle"/>
    <property type="match status" value="1"/>
</dbReference>